<accession>Q0UJB3</accession>
<dbReference type="KEGG" id="pno:SNOG_08151"/>
<dbReference type="GeneID" id="5975374"/>
<evidence type="ECO:0000313" key="2">
    <source>
        <dbReference type="Proteomes" id="UP000001055"/>
    </source>
</evidence>
<evidence type="ECO:0000313" key="1">
    <source>
        <dbReference type="EMBL" id="EAT84427.1"/>
    </source>
</evidence>
<gene>
    <name evidence="1" type="ORF">SNOG_08151</name>
</gene>
<dbReference type="AlphaFoldDB" id="Q0UJB3"/>
<dbReference type="EMBL" id="CH445336">
    <property type="protein sequence ID" value="EAT84427.1"/>
    <property type="molecule type" value="Genomic_DNA"/>
</dbReference>
<dbReference type="HOGENOM" id="CLU_2085625_0_0_1"/>
<organism evidence="1 2">
    <name type="scientific">Phaeosphaeria nodorum (strain SN15 / ATCC MYA-4574 / FGSC 10173)</name>
    <name type="common">Glume blotch fungus</name>
    <name type="synonym">Parastagonospora nodorum</name>
    <dbReference type="NCBI Taxonomy" id="321614"/>
    <lineage>
        <taxon>Eukaryota</taxon>
        <taxon>Fungi</taxon>
        <taxon>Dikarya</taxon>
        <taxon>Ascomycota</taxon>
        <taxon>Pezizomycotina</taxon>
        <taxon>Dothideomycetes</taxon>
        <taxon>Pleosporomycetidae</taxon>
        <taxon>Pleosporales</taxon>
        <taxon>Pleosporineae</taxon>
        <taxon>Phaeosphaeriaceae</taxon>
        <taxon>Parastagonospora</taxon>
    </lineage>
</organism>
<name>Q0UJB3_PHANO</name>
<dbReference type="Proteomes" id="UP000001055">
    <property type="component" value="Unassembled WGS sequence"/>
</dbReference>
<reference evidence="2" key="1">
    <citation type="journal article" date="2007" name="Plant Cell">
        <title>Dothideomycete-plant interactions illuminated by genome sequencing and EST analysis of the wheat pathogen Stagonospora nodorum.</title>
        <authorList>
            <person name="Hane J.K."/>
            <person name="Lowe R.G."/>
            <person name="Solomon P.S."/>
            <person name="Tan K.C."/>
            <person name="Schoch C.L."/>
            <person name="Spatafora J.W."/>
            <person name="Crous P.W."/>
            <person name="Kodira C."/>
            <person name="Birren B.W."/>
            <person name="Galagan J.E."/>
            <person name="Torriani S.F."/>
            <person name="McDonald B.A."/>
            <person name="Oliver R.P."/>
        </authorList>
    </citation>
    <scope>NUCLEOTIDE SEQUENCE [LARGE SCALE GENOMIC DNA]</scope>
    <source>
        <strain evidence="2">SN15 / ATCC MYA-4574 / FGSC 10173</strain>
    </source>
</reference>
<sequence length="117" mass="12428">MPARPTTCSCKPRRNISISRPFRITRLRVDEACPNGPAHIGNKGYAASLRAVASGGRGMIGTDVSSNKTVVCRMQSGDGEEIVGRGGSVEVQDEAEKQRHLDGGKRVCGVVYGSLEV</sequence>
<proteinExistence type="predicted"/>
<dbReference type="InParanoid" id="Q0UJB3"/>
<protein>
    <submittedName>
        <fullName evidence="1">Uncharacterized protein</fullName>
    </submittedName>
</protein>
<dbReference type="RefSeq" id="XP_001798476.1">
    <property type="nucleotide sequence ID" value="XM_001798424.1"/>
</dbReference>